<dbReference type="RefSeq" id="WP_152187279.1">
    <property type="nucleotide sequence ID" value="NZ_WFKI01000041.1"/>
</dbReference>
<dbReference type="InterPro" id="IPR016156">
    <property type="entry name" value="FAD/NAD-linked_Rdtase_dimer_sf"/>
</dbReference>
<keyword evidence="8" id="KW-0547">Nucleotide-binding</keyword>
<feature type="binding site" evidence="8">
    <location>
        <position position="300"/>
    </location>
    <ligand>
        <name>FAD</name>
        <dbReference type="ChEBI" id="CHEBI:57692"/>
    </ligand>
</feature>
<dbReference type="PANTHER" id="PTHR22912">
    <property type="entry name" value="DISULFIDE OXIDOREDUCTASE"/>
    <property type="match status" value="1"/>
</dbReference>
<evidence type="ECO:0000256" key="3">
    <source>
        <dbReference type="ARBA" id="ARBA00022630"/>
    </source>
</evidence>
<evidence type="ECO:0000256" key="4">
    <source>
        <dbReference type="ARBA" id="ARBA00022827"/>
    </source>
</evidence>
<dbReference type="PRINTS" id="PR00411">
    <property type="entry name" value="PNDRDTASEI"/>
</dbReference>
<feature type="binding site" evidence="8">
    <location>
        <position position="50"/>
    </location>
    <ligand>
        <name>FAD</name>
        <dbReference type="ChEBI" id="CHEBI:57692"/>
    </ligand>
</feature>
<evidence type="ECO:0000256" key="6">
    <source>
        <dbReference type="ARBA" id="ARBA00031281"/>
    </source>
</evidence>
<evidence type="ECO:0000256" key="8">
    <source>
        <dbReference type="PIRSR" id="PIRSR000350-3"/>
    </source>
</evidence>
<dbReference type="GO" id="GO:0050660">
    <property type="term" value="F:flavin adenine dinucleotide binding"/>
    <property type="evidence" value="ECO:0007669"/>
    <property type="project" value="TreeGrafter"/>
</dbReference>
<dbReference type="InterPro" id="IPR050151">
    <property type="entry name" value="Class-I_Pyr_Nuc-Dis_Oxidored"/>
</dbReference>
<dbReference type="InterPro" id="IPR036188">
    <property type="entry name" value="FAD/NAD-bd_sf"/>
</dbReference>
<proteinExistence type="inferred from homology"/>
<gene>
    <name evidence="13" type="ORF">GBG18_00005</name>
    <name evidence="12" type="ORF">GBG19_16110</name>
</gene>
<dbReference type="SUPFAM" id="SSF55424">
    <property type="entry name" value="FAD/NAD-linked reductases, dimerisation (C-terminal) domain"/>
    <property type="match status" value="1"/>
</dbReference>
<accession>A0A6L4WMZ4</accession>
<dbReference type="GO" id="GO:0004148">
    <property type="term" value="F:dihydrolipoyl dehydrogenase (NADH) activity"/>
    <property type="evidence" value="ECO:0007669"/>
    <property type="project" value="TreeGrafter"/>
</dbReference>
<sequence length="456" mass="50778">IMKKFDLIIIGAGRASNLAAKAGKMGKKVAIIEKSKLGGTCPNRGCVPSKLLIGYAHVARSIKESDRHFIDSSINNIDIEKIFEETNKYISKIDPIYKKKFNENVEVFYGTGKFVSNNIISVNGEQLTAPKIVIATGTKAIKAPHPKAWTSDDIFPLEGEIPKSITIVGSGFIACELANFFSAVGIETKLLVRSQRILGNEDSDISAIFKEEFVKNVDILFDTSIDTIDYKDNQFNLELINKDNKKTKHSSQALLYATGRESNTNSLDLENTDIEVNDRGYIKRDKFFETKAKGVYVVGDASGENMLQHAAAQEVNHLGKILLEDEKEALKFKYIPHGVFTEPEIASVGITEQKAKELNIEYVTSITPWIASAKAMSTRLRYPRTKFIVNPNTYEILGCHLIGPESTTMMHQVLTVMHLDNDIRHLKEMLYIHPALSEALLPAAVDAVREIEKLSN</sequence>
<dbReference type="Gene3D" id="3.30.390.30">
    <property type="match status" value="1"/>
</dbReference>
<protein>
    <recommendedName>
        <fullName evidence="2">Dihydrolipoyl dehydrogenase</fullName>
    </recommendedName>
    <alternativeName>
        <fullName evidence="6">Dihydrolipoamide dehydrogenase</fullName>
    </alternativeName>
</protein>
<feature type="active site" description="Proton acceptor" evidence="7">
    <location>
        <position position="433"/>
    </location>
</feature>
<feature type="disulfide bond" description="Redox-active" evidence="9">
    <location>
        <begin position="41"/>
        <end position="46"/>
    </location>
</feature>
<dbReference type="InterPro" id="IPR004099">
    <property type="entry name" value="Pyr_nucl-diS_OxRdtase_dimer"/>
</dbReference>
<dbReference type="InterPro" id="IPR001100">
    <property type="entry name" value="Pyr_nuc-diS_OxRdtase"/>
</dbReference>
<feature type="binding site" evidence="8">
    <location>
        <begin position="306"/>
        <end position="309"/>
    </location>
    <ligand>
        <name>FAD</name>
        <dbReference type="ChEBI" id="CHEBI:57692"/>
    </ligand>
</feature>
<dbReference type="AlphaFoldDB" id="A0A6L4WMZ4"/>
<comment type="caution">
    <text evidence="12">The sequence shown here is derived from an EMBL/GenBank/DDBJ whole genome shotgun (WGS) entry which is preliminary data.</text>
</comment>
<evidence type="ECO:0000256" key="5">
    <source>
        <dbReference type="ARBA" id="ARBA00023027"/>
    </source>
</evidence>
<evidence type="ECO:0000256" key="1">
    <source>
        <dbReference type="ARBA" id="ARBA00007532"/>
    </source>
</evidence>
<reference evidence="14 15" key="1">
    <citation type="submission" date="2019-10" db="EMBL/GenBank/DDBJ databases">
        <title>Poseidonibacter ostreae sp. nov., isolated from the gut of the Ostrea denselamellosa.</title>
        <authorList>
            <person name="Choi A."/>
        </authorList>
    </citation>
    <scope>NUCLEOTIDE SEQUENCE [LARGE SCALE GENOMIC DNA]</scope>
    <source>
        <strain evidence="12 15">SJOD-M-33</strain>
        <strain evidence="13 14">SJOD-M-5</strain>
    </source>
</reference>
<evidence type="ECO:0000313" key="13">
    <source>
        <dbReference type="EMBL" id="KAB7892893.1"/>
    </source>
</evidence>
<dbReference type="GO" id="GO:0006103">
    <property type="term" value="P:2-oxoglutarate metabolic process"/>
    <property type="evidence" value="ECO:0007669"/>
    <property type="project" value="TreeGrafter"/>
</dbReference>
<evidence type="ECO:0000313" key="12">
    <source>
        <dbReference type="EMBL" id="KAB7884200.1"/>
    </source>
</evidence>
<dbReference type="Pfam" id="PF02852">
    <property type="entry name" value="Pyr_redox_dim"/>
    <property type="match status" value="1"/>
</dbReference>
<feature type="binding site" evidence="8">
    <location>
        <position position="259"/>
    </location>
    <ligand>
        <name>NAD(+)</name>
        <dbReference type="ChEBI" id="CHEBI:57540"/>
    </ligand>
</feature>
<feature type="binding site" evidence="8">
    <location>
        <position position="112"/>
    </location>
    <ligand>
        <name>FAD</name>
        <dbReference type="ChEBI" id="CHEBI:57692"/>
    </ligand>
</feature>
<dbReference type="Proteomes" id="UP000461010">
    <property type="component" value="Unassembled WGS sequence"/>
</dbReference>
<evidence type="ECO:0000256" key="9">
    <source>
        <dbReference type="PIRSR" id="PIRSR000350-4"/>
    </source>
</evidence>
<dbReference type="PRINTS" id="PR00368">
    <property type="entry name" value="FADPNR"/>
</dbReference>
<feature type="binding site" evidence="8">
    <location>
        <begin position="169"/>
        <end position="176"/>
    </location>
    <ligand>
        <name>NAD(+)</name>
        <dbReference type="ChEBI" id="CHEBI:57540"/>
    </ligand>
</feature>
<feature type="domain" description="Pyridine nucleotide-disulphide oxidoreductase dimerisation" evidence="10">
    <location>
        <begin position="335"/>
        <end position="441"/>
    </location>
</feature>
<feature type="domain" description="FAD/NAD(P)-binding" evidence="11">
    <location>
        <begin position="5"/>
        <end position="313"/>
    </location>
</feature>
<comment type="similarity">
    <text evidence="1">Belongs to the class-I pyridine nucleotide-disulfide oxidoreductase family.</text>
</comment>
<keyword evidence="3" id="KW-0285">Flavoprotein</keyword>
<evidence type="ECO:0000259" key="11">
    <source>
        <dbReference type="Pfam" id="PF07992"/>
    </source>
</evidence>
<keyword evidence="5 8" id="KW-0520">NAD</keyword>
<dbReference type="PIRSF" id="PIRSF000350">
    <property type="entry name" value="Mercury_reductase_MerA"/>
    <property type="match status" value="1"/>
</dbReference>
<evidence type="ECO:0000313" key="15">
    <source>
        <dbReference type="Proteomes" id="UP000472839"/>
    </source>
</evidence>
<dbReference type="PANTHER" id="PTHR22912:SF217">
    <property type="entry name" value="DIHYDROLIPOYL DEHYDROGENASE"/>
    <property type="match status" value="1"/>
</dbReference>
<evidence type="ECO:0000256" key="7">
    <source>
        <dbReference type="PIRSR" id="PIRSR000350-2"/>
    </source>
</evidence>
<keyword evidence="4 8" id="KW-0274">FAD</keyword>
<evidence type="ECO:0000259" key="10">
    <source>
        <dbReference type="Pfam" id="PF02852"/>
    </source>
</evidence>
<keyword evidence="14" id="KW-1185">Reference proteome</keyword>
<organism evidence="12 15">
    <name type="scientific">Poseidonibacter ostreae</name>
    <dbReference type="NCBI Taxonomy" id="2654171"/>
    <lineage>
        <taxon>Bacteria</taxon>
        <taxon>Pseudomonadati</taxon>
        <taxon>Campylobacterota</taxon>
        <taxon>Epsilonproteobacteria</taxon>
        <taxon>Campylobacterales</taxon>
        <taxon>Arcobacteraceae</taxon>
        <taxon>Poseidonibacter</taxon>
    </lineage>
</organism>
<dbReference type="Gene3D" id="3.50.50.60">
    <property type="entry name" value="FAD/NAD(P)-binding domain"/>
    <property type="match status" value="2"/>
</dbReference>
<dbReference type="InterPro" id="IPR023753">
    <property type="entry name" value="FAD/NAD-binding_dom"/>
</dbReference>
<feature type="non-terminal residue" evidence="12">
    <location>
        <position position="1"/>
    </location>
</feature>
<dbReference type="Proteomes" id="UP000472839">
    <property type="component" value="Unassembled WGS sequence"/>
</dbReference>
<name>A0A6L4WMZ4_9BACT</name>
<dbReference type="Pfam" id="PF07992">
    <property type="entry name" value="Pyr_redox_2"/>
    <property type="match status" value="1"/>
</dbReference>
<evidence type="ECO:0000313" key="14">
    <source>
        <dbReference type="Proteomes" id="UP000461010"/>
    </source>
</evidence>
<dbReference type="EMBL" id="WFKK01000096">
    <property type="protein sequence ID" value="KAB7884200.1"/>
    <property type="molecule type" value="Genomic_DNA"/>
</dbReference>
<evidence type="ECO:0000256" key="2">
    <source>
        <dbReference type="ARBA" id="ARBA00016961"/>
    </source>
</evidence>
<dbReference type="EMBL" id="WFKJ01000001">
    <property type="protein sequence ID" value="KAB7892893.1"/>
    <property type="molecule type" value="Genomic_DNA"/>
</dbReference>
<dbReference type="SUPFAM" id="SSF51905">
    <property type="entry name" value="FAD/NAD(P)-binding domain"/>
    <property type="match status" value="1"/>
</dbReference>
<comment type="cofactor">
    <cofactor evidence="8">
        <name>FAD</name>
        <dbReference type="ChEBI" id="CHEBI:57692"/>
    </cofactor>
    <text evidence="8">Binds 1 FAD per subunit.</text>
</comment>